<reference evidence="2 3" key="1">
    <citation type="journal article" date="2015" name="Genome Biol. Evol.">
        <title>Phylogenomic analyses indicate that early fungi evolved digesting cell walls of algal ancestors of land plants.</title>
        <authorList>
            <person name="Chang Y."/>
            <person name="Wang S."/>
            <person name="Sekimoto S."/>
            <person name="Aerts A.L."/>
            <person name="Choi C."/>
            <person name="Clum A."/>
            <person name="LaButti K.M."/>
            <person name="Lindquist E.A."/>
            <person name="Yee Ngan C."/>
            <person name="Ohm R.A."/>
            <person name="Salamov A.A."/>
            <person name="Grigoriev I.V."/>
            <person name="Spatafora J.W."/>
            <person name="Berbee M.L."/>
        </authorList>
    </citation>
    <scope>NUCLEOTIDE SEQUENCE [LARGE SCALE GENOMIC DNA]</scope>
    <source>
        <strain evidence="2 3">NRRL 28638</strain>
    </source>
</reference>
<dbReference type="Pfam" id="PF00188">
    <property type="entry name" value="CAP"/>
    <property type="match status" value="1"/>
</dbReference>
<dbReference type="InterPro" id="IPR014044">
    <property type="entry name" value="CAP_dom"/>
</dbReference>
<dbReference type="EMBL" id="KQ964551">
    <property type="protein sequence ID" value="KXN69012.1"/>
    <property type="molecule type" value="Genomic_DNA"/>
</dbReference>
<dbReference type="OrthoDB" id="568194at2759"/>
<evidence type="ECO:0000313" key="2">
    <source>
        <dbReference type="EMBL" id="KXN69012.1"/>
    </source>
</evidence>
<dbReference type="CDD" id="cd05379">
    <property type="entry name" value="CAP_bacterial"/>
    <property type="match status" value="1"/>
</dbReference>
<gene>
    <name evidence="2" type="ORF">CONCODRAFT_71791</name>
</gene>
<dbReference type="PANTHER" id="PTHR31157:SF1">
    <property type="entry name" value="SCP DOMAIN-CONTAINING PROTEIN"/>
    <property type="match status" value="1"/>
</dbReference>
<keyword evidence="3" id="KW-1185">Reference proteome</keyword>
<feature type="domain" description="SCP" evidence="1">
    <location>
        <begin position="56"/>
        <end position="164"/>
    </location>
</feature>
<dbReference type="SUPFAM" id="SSF55797">
    <property type="entry name" value="PR-1-like"/>
    <property type="match status" value="1"/>
</dbReference>
<dbReference type="PANTHER" id="PTHR31157">
    <property type="entry name" value="SCP DOMAIN-CONTAINING PROTEIN"/>
    <property type="match status" value="1"/>
</dbReference>
<evidence type="ECO:0000313" key="3">
    <source>
        <dbReference type="Proteomes" id="UP000070444"/>
    </source>
</evidence>
<dbReference type="STRING" id="796925.A0A137P1X2"/>
<protein>
    <recommendedName>
        <fullName evidence="1">SCP domain-containing protein</fullName>
    </recommendedName>
</protein>
<accession>A0A137P1X2</accession>
<dbReference type="InterPro" id="IPR035940">
    <property type="entry name" value="CAP_sf"/>
</dbReference>
<name>A0A137P1X2_CONC2</name>
<organism evidence="2 3">
    <name type="scientific">Conidiobolus coronatus (strain ATCC 28846 / CBS 209.66 / NRRL 28638)</name>
    <name type="common">Delacroixia coronata</name>
    <dbReference type="NCBI Taxonomy" id="796925"/>
    <lineage>
        <taxon>Eukaryota</taxon>
        <taxon>Fungi</taxon>
        <taxon>Fungi incertae sedis</taxon>
        <taxon>Zoopagomycota</taxon>
        <taxon>Entomophthoromycotina</taxon>
        <taxon>Entomophthoromycetes</taxon>
        <taxon>Entomophthorales</taxon>
        <taxon>Ancylistaceae</taxon>
        <taxon>Conidiobolus</taxon>
    </lineage>
</organism>
<evidence type="ECO:0000259" key="1">
    <source>
        <dbReference type="Pfam" id="PF00188"/>
    </source>
</evidence>
<proteinExistence type="predicted"/>
<dbReference type="Proteomes" id="UP000070444">
    <property type="component" value="Unassembled WGS sequence"/>
</dbReference>
<sequence>MIQLLNLFSLLRNLQFQLQLLSQLNLKIQLLSLLKNLQKKTPSLKRKLPFNPQVVLDLTNELRAQNGKKPLKLHPALAQEAYEHAKYMQSINDLTHDRPKGTSFSDNIQKAGLKGGIAENIVVGALTDKDVYNAWATSEGHKANMLGDYDYMGVAISGSYASQEFAHA</sequence>
<dbReference type="AlphaFoldDB" id="A0A137P1X2"/>
<dbReference type="Gene3D" id="3.40.33.10">
    <property type="entry name" value="CAP"/>
    <property type="match status" value="1"/>
</dbReference>